<dbReference type="Proteomes" id="UP000199039">
    <property type="component" value="Unassembled WGS sequence"/>
</dbReference>
<accession>A0A1G6PXQ9</accession>
<gene>
    <name evidence="1" type="ORF">SAMN05216410_2371</name>
</gene>
<dbReference type="RefSeq" id="WP_093183453.1">
    <property type="nucleotide sequence ID" value="NZ_FMYH01000004.1"/>
</dbReference>
<dbReference type="EMBL" id="FMYH01000004">
    <property type="protein sequence ID" value="SDC84306.1"/>
    <property type="molecule type" value="Genomic_DNA"/>
</dbReference>
<evidence type="ECO:0000313" key="1">
    <source>
        <dbReference type="EMBL" id="SDC84306.1"/>
    </source>
</evidence>
<evidence type="ECO:0000313" key="2">
    <source>
        <dbReference type="Proteomes" id="UP000199039"/>
    </source>
</evidence>
<name>A0A1G6PXQ9_9MICO</name>
<dbReference type="OrthoDB" id="4943636at2"/>
<keyword evidence="2" id="KW-1185">Reference proteome</keyword>
<proteinExistence type="predicted"/>
<dbReference type="AlphaFoldDB" id="A0A1G6PXQ9"/>
<sequence>MSADQDAGWQEALDQIEADVARAQTLITSPADPEILAAQSAENQFTPAAAAGLGPVPDGLRVRAHAVLNRQQAVQRELSEALQATRAHLRVVESLVKRNAPQAVYLDILG</sequence>
<organism evidence="1 2">
    <name type="scientific">Sanguibacter gelidistatuariae</name>
    <dbReference type="NCBI Taxonomy" id="1814289"/>
    <lineage>
        <taxon>Bacteria</taxon>
        <taxon>Bacillati</taxon>
        <taxon>Actinomycetota</taxon>
        <taxon>Actinomycetes</taxon>
        <taxon>Micrococcales</taxon>
        <taxon>Sanguibacteraceae</taxon>
        <taxon>Sanguibacter</taxon>
    </lineage>
</organism>
<reference evidence="1 2" key="1">
    <citation type="submission" date="2016-09" db="EMBL/GenBank/DDBJ databases">
        <authorList>
            <person name="Capua I."/>
            <person name="De Benedictis P."/>
            <person name="Joannis T."/>
            <person name="Lombin L.H."/>
            <person name="Cattoli G."/>
        </authorList>
    </citation>
    <scope>NUCLEOTIDE SEQUENCE [LARGE SCALE GENOMIC DNA]</scope>
    <source>
        <strain evidence="1 2">ISLP-3</strain>
    </source>
</reference>
<protein>
    <submittedName>
        <fullName evidence="1">Uncharacterized protein</fullName>
    </submittedName>
</protein>
<dbReference type="STRING" id="1814289.SAMN05216410_2371"/>